<gene>
    <name evidence="2" type="ORF">ERICIII_00987</name>
</gene>
<organism evidence="2 3">
    <name type="scientific">Paenibacillus larvae subsp. larvae</name>
    <dbReference type="NCBI Taxonomy" id="147375"/>
    <lineage>
        <taxon>Bacteria</taxon>
        <taxon>Bacillati</taxon>
        <taxon>Bacillota</taxon>
        <taxon>Bacilli</taxon>
        <taxon>Bacillales</taxon>
        <taxon>Paenibacillaceae</taxon>
        <taxon>Paenibacillus</taxon>
    </lineage>
</organism>
<dbReference type="AlphaFoldDB" id="A0A2L1TX10"/>
<dbReference type="GeneID" id="64217799"/>
<dbReference type="Proteomes" id="UP000239833">
    <property type="component" value="Chromosome"/>
</dbReference>
<dbReference type="EMBL" id="CP019655">
    <property type="protein sequence ID" value="AVF25192.1"/>
    <property type="molecule type" value="Genomic_DNA"/>
</dbReference>
<evidence type="ECO:0000256" key="1">
    <source>
        <dbReference type="SAM" id="Phobius"/>
    </source>
</evidence>
<evidence type="ECO:0000313" key="3">
    <source>
        <dbReference type="Proteomes" id="UP000239833"/>
    </source>
</evidence>
<keyword evidence="1" id="KW-0472">Membrane</keyword>
<feature type="transmembrane region" description="Helical" evidence="1">
    <location>
        <begin position="20"/>
        <end position="41"/>
    </location>
</feature>
<dbReference type="RefSeq" id="WP_077996914.1">
    <property type="nucleotide sequence ID" value="NZ_CP019655.1"/>
</dbReference>
<sequence length="146" mass="14738">MLPTYLDAQISQNSGSFGAPLTLVTSIPVLFGTLGLITAGAGANLRVQFKSTVTIGAIVTVASSVIIQIVRGVGGPGVGTTVYTAIHTLPLLGDATFSTEVITITGSDSLPPNPGFLTYQAFVSVTGIAVATRVGPESFNALAVSD</sequence>
<proteinExistence type="predicted"/>
<accession>A0A2L1TX10</accession>
<name>A0A2L1TX10_9BACL</name>
<keyword evidence="1" id="KW-0812">Transmembrane</keyword>
<reference evidence="3" key="1">
    <citation type="submission" date="2017-02" db="EMBL/GenBank/DDBJ databases">
        <title>Delineation of Paenibacillus larvae strains originating from foulbrood outbreaks.</title>
        <authorList>
            <person name="Beims H."/>
            <person name="Bunk B."/>
            <person name="Sproeer C."/>
            <person name="Mohr K.I."/>
            <person name="Pradella S."/>
            <person name="Guenther G."/>
            <person name="Rohde M."/>
            <person name="von der Ohe W."/>
            <person name="Steinert M."/>
        </authorList>
    </citation>
    <scope>NUCLEOTIDE SEQUENCE [LARGE SCALE GENOMIC DNA]</scope>
    <source>
        <strain evidence="3">Eric_III</strain>
    </source>
</reference>
<evidence type="ECO:0000313" key="2">
    <source>
        <dbReference type="EMBL" id="AVF25192.1"/>
    </source>
</evidence>
<keyword evidence="1" id="KW-1133">Transmembrane helix</keyword>
<protein>
    <submittedName>
        <fullName evidence="2">Uncharacterized protein</fullName>
    </submittedName>
</protein>